<dbReference type="Proteomes" id="UP000190367">
    <property type="component" value="Unassembled WGS sequence"/>
</dbReference>
<protein>
    <recommendedName>
        <fullName evidence="1">Terpene synthase</fullName>
        <ecNumber evidence="1">4.2.3.-</ecNumber>
    </recommendedName>
</protein>
<comment type="similarity">
    <text evidence="1">Belongs to the terpene synthase family.</text>
</comment>
<evidence type="ECO:0000256" key="1">
    <source>
        <dbReference type="RuleBase" id="RU366034"/>
    </source>
</evidence>
<dbReference type="PANTHER" id="PTHR35201:SF4">
    <property type="entry name" value="BETA-PINACENE SYNTHASE-RELATED"/>
    <property type="match status" value="1"/>
</dbReference>
<dbReference type="RefSeq" id="WP_078667547.1">
    <property type="nucleotide sequence ID" value="NZ_FUWZ01000001.1"/>
</dbReference>
<dbReference type="SFLD" id="SFLDG01020">
    <property type="entry name" value="Terpene_Cyclase_Like_2"/>
    <property type="match status" value="1"/>
</dbReference>
<dbReference type="Pfam" id="PF19086">
    <property type="entry name" value="Terpene_syn_C_2"/>
    <property type="match status" value="1"/>
</dbReference>
<dbReference type="InterPro" id="IPR034686">
    <property type="entry name" value="Terpene_cyclase-like_2"/>
</dbReference>
<dbReference type="PANTHER" id="PTHR35201">
    <property type="entry name" value="TERPENE SYNTHASE"/>
    <property type="match status" value="1"/>
</dbReference>
<dbReference type="EC" id="4.2.3.-" evidence="1"/>
<comment type="cofactor">
    <cofactor evidence="1">
        <name>Mg(2+)</name>
        <dbReference type="ChEBI" id="CHEBI:18420"/>
    </cofactor>
</comment>
<organism evidence="2 3">
    <name type="scientific">Chitinophaga eiseniae</name>
    <dbReference type="NCBI Taxonomy" id="634771"/>
    <lineage>
        <taxon>Bacteria</taxon>
        <taxon>Pseudomonadati</taxon>
        <taxon>Bacteroidota</taxon>
        <taxon>Chitinophagia</taxon>
        <taxon>Chitinophagales</taxon>
        <taxon>Chitinophagaceae</taxon>
        <taxon>Chitinophaga</taxon>
    </lineage>
</organism>
<sequence length="331" mass="37909">METTTLPGLYCPFPGKLNPLVEKADRHTAAWVRKFGLDNNDGQWQLYQEQKFTWMVARMFPNADLFRLAIAADFNTLLFLWDDEIDRITLNDPGTSFEALAGKMIGILRGRYQAEPLQDPPLLLAMQDIWRRMVQIGPADWQQRFTTSLQAAFMSNSWRMQHVTAIGSISLEDYMLHRPGIGGANFFLDLAEIMEGIHLPASWYADPLIKDLGLLCSRTICWANDLFSYTKELEQGDELNLVMMIKNKRQLPLEKAVHEAAAVHDDEIRQFLHTAEILLSLSSGQDYPLLDSYILMLEHMMEGNISWSTKDTSRYGIANQDLRITDYAENL</sequence>
<dbReference type="GO" id="GO:0010333">
    <property type="term" value="F:terpene synthase activity"/>
    <property type="evidence" value="ECO:0007669"/>
    <property type="project" value="InterPro"/>
</dbReference>
<gene>
    <name evidence="2" type="ORF">SAMN04488128_101912</name>
</gene>
<dbReference type="InterPro" id="IPR008949">
    <property type="entry name" value="Isoprenoid_synthase_dom_sf"/>
</dbReference>
<keyword evidence="1" id="KW-0460">Magnesium</keyword>
<reference evidence="3" key="1">
    <citation type="submission" date="2017-02" db="EMBL/GenBank/DDBJ databases">
        <authorList>
            <person name="Varghese N."/>
            <person name="Submissions S."/>
        </authorList>
    </citation>
    <scope>NUCLEOTIDE SEQUENCE [LARGE SCALE GENOMIC DNA]</scope>
    <source>
        <strain evidence="3">DSM 22224</strain>
    </source>
</reference>
<dbReference type="GO" id="GO:0046872">
    <property type="term" value="F:metal ion binding"/>
    <property type="evidence" value="ECO:0007669"/>
    <property type="project" value="UniProtKB-KW"/>
</dbReference>
<keyword evidence="1" id="KW-0456">Lyase</keyword>
<dbReference type="OrthoDB" id="2989600at2"/>
<dbReference type="EMBL" id="FUWZ01000001">
    <property type="protein sequence ID" value="SJZ61145.1"/>
    <property type="molecule type" value="Genomic_DNA"/>
</dbReference>
<dbReference type="AlphaFoldDB" id="A0A1T4M2N2"/>
<accession>A0A1T4M2N2</accession>
<evidence type="ECO:0000313" key="3">
    <source>
        <dbReference type="Proteomes" id="UP000190367"/>
    </source>
</evidence>
<dbReference type="Gene3D" id="1.10.600.10">
    <property type="entry name" value="Farnesyl Diphosphate Synthase"/>
    <property type="match status" value="1"/>
</dbReference>
<name>A0A1T4M2N2_9BACT</name>
<dbReference type="STRING" id="634771.SAMN04488128_101912"/>
<keyword evidence="1" id="KW-0479">Metal-binding</keyword>
<dbReference type="SUPFAM" id="SSF48576">
    <property type="entry name" value="Terpenoid synthases"/>
    <property type="match status" value="1"/>
</dbReference>
<evidence type="ECO:0000313" key="2">
    <source>
        <dbReference type="EMBL" id="SJZ61145.1"/>
    </source>
</evidence>
<proteinExistence type="inferred from homology"/>
<dbReference type="SFLD" id="SFLDS00005">
    <property type="entry name" value="Isoprenoid_Synthase_Type_I"/>
    <property type="match status" value="1"/>
</dbReference>
<keyword evidence="3" id="KW-1185">Reference proteome</keyword>